<proteinExistence type="predicted"/>
<dbReference type="Pfam" id="PF10025">
    <property type="entry name" value="DUF2267"/>
    <property type="match status" value="1"/>
</dbReference>
<comment type="caution">
    <text evidence="1">The sequence shown here is derived from an EMBL/GenBank/DDBJ whole genome shotgun (WGS) entry which is preliminary data.</text>
</comment>
<organism evidence="1 2">
    <name type="scientific">Amycolatopsis taiwanensis</name>
    <dbReference type="NCBI Taxonomy" id="342230"/>
    <lineage>
        <taxon>Bacteria</taxon>
        <taxon>Bacillati</taxon>
        <taxon>Actinomycetota</taxon>
        <taxon>Actinomycetes</taxon>
        <taxon>Pseudonocardiales</taxon>
        <taxon>Pseudonocardiaceae</taxon>
        <taxon>Amycolatopsis</taxon>
    </lineage>
</organism>
<keyword evidence="2" id="KW-1185">Reference proteome</keyword>
<dbReference type="AlphaFoldDB" id="A0A9W6VD67"/>
<protein>
    <recommendedName>
        <fullName evidence="3">DUF2267 domain-containing protein</fullName>
    </recommendedName>
</protein>
<dbReference type="Proteomes" id="UP001165136">
    <property type="component" value="Unassembled WGS sequence"/>
</dbReference>
<dbReference type="InterPro" id="IPR018727">
    <property type="entry name" value="DUF2267"/>
</dbReference>
<dbReference type="EMBL" id="BSTI01000007">
    <property type="protein sequence ID" value="GLY66968.1"/>
    <property type="molecule type" value="Genomic_DNA"/>
</dbReference>
<dbReference type="RefSeq" id="WP_027946263.1">
    <property type="nucleotide sequence ID" value="NZ_BSTI01000007.1"/>
</dbReference>
<gene>
    <name evidence="1" type="ORF">Atai01_35870</name>
</gene>
<accession>A0A9W6VD67</accession>
<dbReference type="InterPro" id="IPR038282">
    <property type="entry name" value="DUF2267_sf"/>
</dbReference>
<evidence type="ECO:0008006" key="3">
    <source>
        <dbReference type="Google" id="ProtNLM"/>
    </source>
</evidence>
<reference evidence="1" key="1">
    <citation type="submission" date="2023-03" db="EMBL/GenBank/DDBJ databases">
        <title>Amycolatopsis taiwanensis NBRC 103393.</title>
        <authorList>
            <person name="Ichikawa N."/>
            <person name="Sato H."/>
            <person name="Tonouchi N."/>
        </authorList>
    </citation>
    <scope>NUCLEOTIDE SEQUENCE</scope>
    <source>
        <strain evidence="1">NBRC 103393</strain>
    </source>
</reference>
<evidence type="ECO:0000313" key="2">
    <source>
        <dbReference type="Proteomes" id="UP001165136"/>
    </source>
</evidence>
<name>A0A9W6VD67_9PSEU</name>
<evidence type="ECO:0000313" key="1">
    <source>
        <dbReference type="EMBL" id="GLY66968.1"/>
    </source>
</evidence>
<sequence length="212" mass="22664">MAPQHDPLAHAQHTAHEWLNVIAARLGTDDRDFAYRALRAWLHLVRDRLSVDSAAHLAAQLPEFLRGVYFEGWAPSRVPIRYDSNQFTSLFAREAGIGPADVPDTAAAVSGALRERFSPGQLDHVFAVLPAGLRGQLEGEVPVAAPAPRAPAEQLRLTALEDTVQALTEAVSALARGLEEPPGEEPGGGRAAKAAQEAHRILMAQTVVAPGT</sequence>
<dbReference type="Gene3D" id="1.10.490.110">
    <property type="entry name" value="Uncharacterized conserved protein DUF2267"/>
    <property type="match status" value="1"/>
</dbReference>